<dbReference type="EMBL" id="CM009750">
    <property type="protein sequence ID" value="PUZ69729.1"/>
    <property type="molecule type" value="Genomic_DNA"/>
</dbReference>
<reference evidence="1 2" key="1">
    <citation type="submission" date="2018-04" db="EMBL/GenBank/DDBJ databases">
        <title>WGS assembly of Panicum hallii var. hallii HAL2.</title>
        <authorList>
            <person name="Lovell J."/>
            <person name="Jenkins J."/>
            <person name="Lowry D."/>
            <person name="Mamidi S."/>
            <person name="Sreedasyam A."/>
            <person name="Weng X."/>
            <person name="Barry K."/>
            <person name="Bonette J."/>
            <person name="Campitelli B."/>
            <person name="Daum C."/>
            <person name="Gordon S."/>
            <person name="Gould B."/>
            <person name="Lipzen A."/>
            <person name="MacQueen A."/>
            <person name="Palacio-Mejia J."/>
            <person name="Plott C."/>
            <person name="Shakirov E."/>
            <person name="Shu S."/>
            <person name="Yoshinaga Y."/>
            <person name="Zane M."/>
            <person name="Rokhsar D."/>
            <person name="Grimwood J."/>
            <person name="Schmutz J."/>
            <person name="Juenger T."/>
        </authorList>
    </citation>
    <scope>NUCLEOTIDE SEQUENCE [LARGE SCALE GENOMIC DNA]</scope>
    <source>
        <strain evidence="2">cv. HAL2</strain>
    </source>
</reference>
<dbReference type="Gramene" id="PUZ69729">
    <property type="protein sequence ID" value="PUZ69729"/>
    <property type="gene ID" value="GQ55_2G135400"/>
</dbReference>
<proteinExistence type="predicted"/>
<evidence type="ECO:0000313" key="2">
    <source>
        <dbReference type="Proteomes" id="UP000244336"/>
    </source>
</evidence>
<keyword evidence="2" id="KW-1185">Reference proteome</keyword>
<organism evidence="1 2">
    <name type="scientific">Panicum hallii var. hallii</name>
    <dbReference type="NCBI Taxonomy" id="1504633"/>
    <lineage>
        <taxon>Eukaryota</taxon>
        <taxon>Viridiplantae</taxon>
        <taxon>Streptophyta</taxon>
        <taxon>Embryophyta</taxon>
        <taxon>Tracheophyta</taxon>
        <taxon>Spermatophyta</taxon>
        <taxon>Magnoliopsida</taxon>
        <taxon>Liliopsida</taxon>
        <taxon>Poales</taxon>
        <taxon>Poaceae</taxon>
        <taxon>PACMAD clade</taxon>
        <taxon>Panicoideae</taxon>
        <taxon>Panicodae</taxon>
        <taxon>Paniceae</taxon>
        <taxon>Panicinae</taxon>
        <taxon>Panicum</taxon>
        <taxon>Panicum sect. Panicum</taxon>
    </lineage>
</organism>
<accession>A0A2T7EPI2</accession>
<protein>
    <submittedName>
        <fullName evidence="1">Uncharacterized protein</fullName>
    </submittedName>
</protein>
<gene>
    <name evidence="1" type="ORF">GQ55_2G135400</name>
</gene>
<dbReference type="Proteomes" id="UP000244336">
    <property type="component" value="Chromosome 2"/>
</dbReference>
<name>A0A2T7EPI2_9POAL</name>
<sequence length="100" mass="11094">MVAVCLLSADDSNLICPQVNLNHIRTLHTAFSLDSMGAWWDAPKFLHQRYAWVSHPEKNYTSMVGSYVAVAGPPVLLQCALQASCTTATTLKLWYLMCCC</sequence>
<dbReference type="AlphaFoldDB" id="A0A2T7EPI2"/>
<evidence type="ECO:0000313" key="1">
    <source>
        <dbReference type="EMBL" id="PUZ69729.1"/>
    </source>
</evidence>